<keyword evidence="5" id="KW-1185">Reference proteome</keyword>
<dbReference type="InterPro" id="IPR021800">
    <property type="entry name" value="DUF3369"/>
</dbReference>
<evidence type="ECO:0000313" key="5">
    <source>
        <dbReference type="Proteomes" id="UP000244441"/>
    </source>
</evidence>
<feature type="modified residue" description="4-aspartylphosphate" evidence="1">
    <location>
        <position position="78"/>
    </location>
</feature>
<dbReference type="InterPro" id="IPR052020">
    <property type="entry name" value="Cyclic_di-GMP/3'3'-cGAMP_PDE"/>
</dbReference>
<dbReference type="Pfam" id="PF00072">
    <property type="entry name" value="Response_reg"/>
    <property type="match status" value="1"/>
</dbReference>
<evidence type="ECO:0000256" key="1">
    <source>
        <dbReference type="PROSITE-ProRule" id="PRU00169"/>
    </source>
</evidence>
<dbReference type="Proteomes" id="UP000244441">
    <property type="component" value="Chromosome"/>
</dbReference>
<dbReference type="AlphaFoldDB" id="A0A2S0VU14"/>
<dbReference type="PANTHER" id="PTHR45228:SF9">
    <property type="entry name" value="3'3'-CGAMP-SPECIFIC PHOSPHODIESTERASE 2"/>
    <property type="match status" value="1"/>
</dbReference>
<evidence type="ECO:0000259" key="2">
    <source>
        <dbReference type="PROSITE" id="PS50110"/>
    </source>
</evidence>
<dbReference type="SMART" id="SM00471">
    <property type="entry name" value="HDc"/>
    <property type="match status" value="1"/>
</dbReference>
<dbReference type="OrthoDB" id="9787688at2"/>
<dbReference type="GO" id="GO:0008081">
    <property type="term" value="F:phosphoric diester hydrolase activity"/>
    <property type="evidence" value="ECO:0007669"/>
    <property type="project" value="UniProtKB-ARBA"/>
</dbReference>
<dbReference type="PANTHER" id="PTHR45228">
    <property type="entry name" value="CYCLIC DI-GMP PHOSPHODIESTERASE TM_0186-RELATED"/>
    <property type="match status" value="1"/>
</dbReference>
<dbReference type="KEGG" id="cate:C2869_15180"/>
<dbReference type="EMBL" id="CP026604">
    <property type="protein sequence ID" value="AWB67698.1"/>
    <property type="molecule type" value="Genomic_DNA"/>
</dbReference>
<dbReference type="GO" id="GO:0000160">
    <property type="term" value="P:phosphorelay signal transduction system"/>
    <property type="evidence" value="ECO:0007669"/>
    <property type="project" value="InterPro"/>
</dbReference>
<dbReference type="PROSITE" id="PS50110">
    <property type="entry name" value="RESPONSE_REGULATORY"/>
    <property type="match status" value="1"/>
</dbReference>
<keyword evidence="1" id="KW-0597">Phosphoprotein</keyword>
<evidence type="ECO:0000313" key="4">
    <source>
        <dbReference type="EMBL" id="AWB67698.1"/>
    </source>
</evidence>
<reference evidence="4 5" key="1">
    <citation type="submission" date="2018-01" db="EMBL/GenBank/DDBJ databases">
        <title>Genome sequence of a Cantenovulum-like bacteria.</title>
        <authorList>
            <person name="Tan W.R."/>
            <person name="Lau N.-S."/>
            <person name="Go F."/>
            <person name="Amirul A.-A.A."/>
        </authorList>
    </citation>
    <scope>NUCLEOTIDE SEQUENCE [LARGE SCALE GENOMIC DNA]</scope>
    <source>
        <strain evidence="4 5">CCB-QB4</strain>
    </source>
</reference>
<feature type="domain" description="HD-GYP" evidence="3">
    <location>
        <begin position="315"/>
        <end position="512"/>
    </location>
</feature>
<dbReference type="RefSeq" id="WP_108603768.1">
    <property type="nucleotide sequence ID" value="NZ_CP026604.1"/>
</dbReference>
<dbReference type="InterPro" id="IPR001789">
    <property type="entry name" value="Sig_transdc_resp-reg_receiver"/>
</dbReference>
<dbReference type="Gene3D" id="3.40.50.2300">
    <property type="match status" value="1"/>
</dbReference>
<organism evidence="4 5">
    <name type="scientific">Saccharobesus litoralis</name>
    <dbReference type="NCBI Taxonomy" id="2172099"/>
    <lineage>
        <taxon>Bacteria</taxon>
        <taxon>Pseudomonadati</taxon>
        <taxon>Pseudomonadota</taxon>
        <taxon>Gammaproteobacteria</taxon>
        <taxon>Alteromonadales</taxon>
        <taxon>Alteromonadaceae</taxon>
        <taxon>Saccharobesus</taxon>
    </lineage>
</organism>
<dbReference type="Pfam" id="PF11849">
    <property type="entry name" value="DUF3369"/>
    <property type="match status" value="1"/>
</dbReference>
<name>A0A2S0VU14_9ALTE</name>
<dbReference type="Gene3D" id="1.10.3210.10">
    <property type="entry name" value="Hypothetical protein af1432"/>
    <property type="match status" value="1"/>
</dbReference>
<protein>
    <submittedName>
        <fullName evidence="4">Metal-dependent phosphohydrolase</fullName>
    </submittedName>
</protein>
<dbReference type="InterPro" id="IPR003607">
    <property type="entry name" value="HD/PDEase_dom"/>
</dbReference>
<feature type="domain" description="Response regulatory" evidence="2">
    <location>
        <begin position="23"/>
        <end position="147"/>
    </location>
</feature>
<evidence type="ECO:0000259" key="3">
    <source>
        <dbReference type="PROSITE" id="PS51832"/>
    </source>
</evidence>
<dbReference type="SMART" id="SM00448">
    <property type="entry name" value="REC"/>
    <property type="match status" value="1"/>
</dbReference>
<dbReference type="PROSITE" id="PS51832">
    <property type="entry name" value="HD_GYP"/>
    <property type="match status" value="1"/>
</dbReference>
<dbReference type="InterPro" id="IPR037522">
    <property type="entry name" value="HD_GYP_dom"/>
</dbReference>
<accession>A0A2S0VU14</accession>
<proteinExistence type="predicted"/>
<sequence length="514" mass="57376">MVSDFLFADDDSEVVETLESNWKILIVDDEPEVHAVTKLALSDFSFQHKGLEFYSAYSGEEAKKLIHEHPDAAIILLDVVMETDDAGLRVAEYIRQQAQNNFVRIILRTGQPGQAPERQVIVNYDINDYKSKTELTAQKLFTVIMASLRSYRDIIAIEENRKGLEKIISASTNLFSIHSMESFISGIVQQLTSVISSGREAMYATTLVANGIEEGNGDLIVVAGQGDFADAEGKAVKSVLNEDMMGAFITALNNKEIVYGDDYVIAYCQSKSCKGSLLYIAGLNDELSPTDKHLIELFTNSVQLAYDNVLLTRDLEDTQREIVMRLSEAVECRSKETGNHVKRVSLYCRSLALKLGMSEDEADKIMRASPLHDLGKIGISDDILHKPAKLSDEERTDMKEHALLGFNLLQGSDRPLIKAGAIIAKDHHEKWDGSGYPEGKKGEDIHVYGRIVALADVYDALRNERCYKDAWPKQKVIDYIAGQAGKHFDPTIVGHFLDSIDEFEAILNKYPDQE</sequence>
<dbReference type="SUPFAM" id="SSF52172">
    <property type="entry name" value="CheY-like"/>
    <property type="match status" value="1"/>
</dbReference>
<dbReference type="InterPro" id="IPR011006">
    <property type="entry name" value="CheY-like_superfamily"/>
</dbReference>
<keyword evidence="4" id="KW-0378">Hydrolase</keyword>
<dbReference type="Pfam" id="PF13487">
    <property type="entry name" value="HD_5"/>
    <property type="match status" value="1"/>
</dbReference>
<dbReference type="CDD" id="cd00077">
    <property type="entry name" value="HDc"/>
    <property type="match status" value="1"/>
</dbReference>
<gene>
    <name evidence="4" type="ORF">C2869_15180</name>
</gene>
<dbReference type="SUPFAM" id="SSF109604">
    <property type="entry name" value="HD-domain/PDEase-like"/>
    <property type="match status" value="1"/>
</dbReference>